<evidence type="ECO:0000313" key="12">
    <source>
        <dbReference type="Proteomes" id="UP001219355"/>
    </source>
</evidence>
<dbReference type="SUPFAM" id="SSF50129">
    <property type="entry name" value="GroES-like"/>
    <property type="match status" value="1"/>
</dbReference>
<dbReference type="PANTHER" id="PTHR43161">
    <property type="entry name" value="SORBITOL DEHYDROGENASE"/>
    <property type="match status" value="1"/>
</dbReference>
<organism evidence="11 12">
    <name type="scientific">Emydomyces testavorans</name>
    <dbReference type="NCBI Taxonomy" id="2070801"/>
    <lineage>
        <taxon>Eukaryota</taxon>
        <taxon>Fungi</taxon>
        <taxon>Dikarya</taxon>
        <taxon>Ascomycota</taxon>
        <taxon>Pezizomycotina</taxon>
        <taxon>Eurotiomycetes</taxon>
        <taxon>Eurotiomycetidae</taxon>
        <taxon>Onygenales</taxon>
        <taxon>Nannizziopsiaceae</taxon>
        <taxon>Emydomyces</taxon>
    </lineage>
</organism>
<dbReference type="PANTHER" id="PTHR43161:SF25">
    <property type="entry name" value="ALCOHOL DEHYDROGENASE, PUTATIVE (AFU_ORTHOLOGUE AFUA_1G14390)-RELATED"/>
    <property type="match status" value="1"/>
</dbReference>
<dbReference type="InterPro" id="IPR013149">
    <property type="entry name" value="ADH-like_C"/>
</dbReference>
<dbReference type="GO" id="GO:0003939">
    <property type="term" value="F:L-iditol 2-dehydrogenase (NAD+) activity"/>
    <property type="evidence" value="ECO:0007669"/>
    <property type="project" value="UniProtKB-EC"/>
</dbReference>
<dbReference type="GO" id="GO:0008270">
    <property type="term" value="F:zinc ion binding"/>
    <property type="evidence" value="ECO:0007669"/>
    <property type="project" value="InterPro"/>
</dbReference>
<keyword evidence="5 8" id="KW-0862">Zinc</keyword>
<dbReference type="Gene3D" id="3.40.50.720">
    <property type="entry name" value="NAD(P)-binding Rossmann-like Domain"/>
    <property type="match status" value="1"/>
</dbReference>
<evidence type="ECO:0000313" key="11">
    <source>
        <dbReference type="EMBL" id="WEW54758.1"/>
    </source>
</evidence>
<evidence type="ECO:0000256" key="4">
    <source>
        <dbReference type="ARBA" id="ARBA00022723"/>
    </source>
</evidence>
<dbReference type="InterPro" id="IPR036291">
    <property type="entry name" value="NAD(P)-bd_dom_sf"/>
</dbReference>
<evidence type="ECO:0000256" key="3">
    <source>
        <dbReference type="ARBA" id="ARBA00008072"/>
    </source>
</evidence>
<dbReference type="AlphaFoldDB" id="A0AAF0DAI1"/>
<dbReference type="Proteomes" id="UP001219355">
    <property type="component" value="Chromosome 1"/>
</dbReference>
<evidence type="ECO:0000259" key="9">
    <source>
        <dbReference type="Pfam" id="PF00107"/>
    </source>
</evidence>
<name>A0AAF0DAI1_9EURO</name>
<dbReference type="Pfam" id="PF00107">
    <property type="entry name" value="ADH_zinc_N"/>
    <property type="match status" value="1"/>
</dbReference>
<gene>
    <name evidence="11" type="ORF">PRK78_000183</name>
</gene>
<sequence>MTPAQPPQLSRALVLHGPQDLRLETRKISAPAPEEAQIAICATGLCGSDLHYYYQGRNGDFVVRAPLCLGHESTGKITALGANVTSLQVGDRVALEVGLPCRNCTFCQQDRYNLCRSMRFRSSAATFPHLDGTLMDITNHPAAMCHRLPSNVSDLQAALIEPLAVCIHAINRSQLPTSPLPHASAERTTALILGAGAIGLLLSSTLASTQPSISTIVLADINPARLKIASTLPYPHIKTHLLLSPPTTTTTTTTTPEADNTLSQSLSTSLLETFSLPHGFTRVYDCTGAPACIRTAIHASSPGGAVVLVGMGGPRFPTLPLSVAALREIDLIGVLRYDGKCYPEAVRLMASGKLDGVTERIVTHVVELGEEGGRKGFRLAGSGVDEEGKPVVKVVVVGREEEREAKPGENS</sequence>
<dbReference type="Gene3D" id="3.90.180.10">
    <property type="entry name" value="Medium-chain alcohol dehydrogenases, catalytic domain"/>
    <property type="match status" value="1"/>
</dbReference>
<evidence type="ECO:0000256" key="7">
    <source>
        <dbReference type="ARBA" id="ARBA00023027"/>
    </source>
</evidence>
<evidence type="ECO:0000256" key="6">
    <source>
        <dbReference type="ARBA" id="ARBA00023002"/>
    </source>
</evidence>
<dbReference type="GO" id="GO:0006062">
    <property type="term" value="P:sorbitol catabolic process"/>
    <property type="evidence" value="ECO:0007669"/>
    <property type="project" value="TreeGrafter"/>
</dbReference>
<keyword evidence="7" id="KW-0520">NAD</keyword>
<evidence type="ECO:0000259" key="10">
    <source>
        <dbReference type="Pfam" id="PF08240"/>
    </source>
</evidence>
<dbReference type="Pfam" id="PF08240">
    <property type="entry name" value="ADH_N"/>
    <property type="match status" value="1"/>
</dbReference>
<keyword evidence="6 11" id="KW-0560">Oxidoreductase</keyword>
<feature type="domain" description="Alcohol dehydrogenase-like C-terminal" evidence="9">
    <location>
        <begin position="216"/>
        <end position="350"/>
    </location>
</feature>
<dbReference type="InterPro" id="IPR011032">
    <property type="entry name" value="GroES-like_sf"/>
</dbReference>
<feature type="domain" description="Alcohol dehydrogenase-like N-terminal" evidence="10">
    <location>
        <begin position="33"/>
        <end position="149"/>
    </location>
</feature>
<evidence type="ECO:0000256" key="8">
    <source>
        <dbReference type="RuleBase" id="RU361277"/>
    </source>
</evidence>
<evidence type="ECO:0000256" key="2">
    <source>
        <dbReference type="ARBA" id="ARBA00004921"/>
    </source>
</evidence>
<accession>A0AAF0DAI1</accession>
<protein>
    <submittedName>
        <fullName evidence="11">Sorbitol dehydrogenase</fullName>
        <ecNumber evidence="11">1.1.1.14</ecNumber>
    </submittedName>
</protein>
<dbReference type="EC" id="1.1.1.14" evidence="11"/>
<dbReference type="InterPro" id="IPR013154">
    <property type="entry name" value="ADH-like_N"/>
</dbReference>
<proteinExistence type="inferred from homology"/>
<comment type="pathway">
    <text evidence="2">Carbohydrate degradation.</text>
</comment>
<evidence type="ECO:0000256" key="5">
    <source>
        <dbReference type="ARBA" id="ARBA00022833"/>
    </source>
</evidence>
<keyword evidence="4 8" id="KW-0479">Metal-binding</keyword>
<dbReference type="SUPFAM" id="SSF51735">
    <property type="entry name" value="NAD(P)-binding Rossmann-fold domains"/>
    <property type="match status" value="1"/>
</dbReference>
<reference evidence="11" key="1">
    <citation type="submission" date="2023-03" db="EMBL/GenBank/DDBJ databases">
        <title>Emydomyces testavorans Genome Sequence.</title>
        <authorList>
            <person name="Hoyer L."/>
        </authorList>
    </citation>
    <scope>NUCLEOTIDE SEQUENCE</scope>
    <source>
        <strain evidence="11">16-2883</strain>
    </source>
</reference>
<keyword evidence="12" id="KW-1185">Reference proteome</keyword>
<dbReference type="InterPro" id="IPR002328">
    <property type="entry name" value="ADH_Zn_CS"/>
</dbReference>
<dbReference type="EMBL" id="CP120627">
    <property type="protein sequence ID" value="WEW54758.1"/>
    <property type="molecule type" value="Genomic_DNA"/>
</dbReference>
<dbReference type="CDD" id="cd05285">
    <property type="entry name" value="sorbitol_DH"/>
    <property type="match status" value="1"/>
</dbReference>
<dbReference type="PROSITE" id="PS00059">
    <property type="entry name" value="ADH_ZINC"/>
    <property type="match status" value="1"/>
</dbReference>
<comment type="similarity">
    <text evidence="3 8">Belongs to the zinc-containing alcohol dehydrogenase family.</text>
</comment>
<dbReference type="InterPro" id="IPR045306">
    <property type="entry name" value="SDH-like"/>
</dbReference>
<comment type="cofactor">
    <cofactor evidence="1 8">
        <name>Zn(2+)</name>
        <dbReference type="ChEBI" id="CHEBI:29105"/>
    </cofactor>
</comment>
<evidence type="ECO:0000256" key="1">
    <source>
        <dbReference type="ARBA" id="ARBA00001947"/>
    </source>
</evidence>